<dbReference type="AlphaFoldDB" id="A0A074YUI0"/>
<dbReference type="EMBL" id="KL602334">
    <property type="protein sequence ID" value="KER18363.1"/>
    <property type="molecule type" value="Genomic_DNA"/>
</dbReference>
<accession>A0A074YUI0</accession>
<protein>
    <submittedName>
        <fullName evidence="2">Uncharacterized protein</fullName>
    </submittedName>
</protein>
<gene>
    <name evidence="2" type="ORF">T265_12296</name>
</gene>
<sequence length="92" mass="10017">MACLIRMSAVCPKESGASPHRMNGAADGKNGDGFSLQRRQLFPGGGTNKRVEHPSTVFQMRIREPGFTLSATLTDCYGALARRFPQCPFLNS</sequence>
<proteinExistence type="predicted"/>
<keyword evidence="3" id="KW-1185">Reference proteome</keyword>
<name>A0A074YUI0_OPIVI</name>
<dbReference type="GeneID" id="20326464"/>
<dbReference type="RefSeq" id="XP_009177890.1">
    <property type="nucleotide sequence ID" value="XM_009179626.1"/>
</dbReference>
<feature type="region of interest" description="Disordered" evidence="1">
    <location>
        <begin position="13"/>
        <end position="52"/>
    </location>
</feature>
<organism evidence="2 3">
    <name type="scientific">Opisthorchis viverrini</name>
    <name type="common">Southeast Asian liver fluke</name>
    <dbReference type="NCBI Taxonomy" id="6198"/>
    <lineage>
        <taxon>Eukaryota</taxon>
        <taxon>Metazoa</taxon>
        <taxon>Spiralia</taxon>
        <taxon>Lophotrochozoa</taxon>
        <taxon>Platyhelminthes</taxon>
        <taxon>Trematoda</taxon>
        <taxon>Digenea</taxon>
        <taxon>Opisthorchiida</taxon>
        <taxon>Opisthorchiata</taxon>
        <taxon>Opisthorchiidae</taxon>
        <taxon>Opisthorchis</taxon>
    </lineage>
</organism>
<dbReference type="KEGG" id="ovi:T265_12296"/>
<reference evidence="2 3" key="1">
    <citation type="submission" date="2013-11" db="EMBL/GenBank/DDBJ databases">
        <title>Opisthorchis viverrini - life in the bile duct.</title>
        <authorList>
            <person name="Young N.D."/>
            <person name="Nagarajan N."/>
            <person name="Lin S.J."/>
            <person name="Korhonen P.K."/>
            <person name="Jex A.R."/>
            <person name="Hall R.S."/>
            <person name="Safavi-Hemami H."/>
            <person name="Kaewkong W."/>
            <person name="Bertrand D."/>
            <person name="Gao S."/>
            <person name="Seet Q."/>
            <person name="Wongkham S."/>
            <person name="Teh B.T."/>
            <person name="Wongkham C."/>
            <person name="Intapan P.M."/>
            <person name="Maleewong W."/>
            <person name="Yang X."/>
            <person name="Hu M."/>
            <person name="Wang Z."/>
            <person name="Hofmann A."/>
            <person name="Sternberg P.W."/>
            <person name="Tan P."/>
            <person name="Wang J."/>
            <person name="Gasser R.B."/>
        </authorList>
    </citation>
    <scope>NUCLEOTIDE SEQUENCE [LARGE SCALE GENOMIC DNA]</scope>
</reference>
<dbReference type="CTD" id="20326464"/>
<evidence type="ECO:0000256" key="1">
    <source>
        <dbReference type="SAM" id="MobiDB-lite"/>
    </source>
</evidence>
<evidence type="ECO:0000313" key="2">
    <source>
        <dbReference type="EMBL" id="KER18363.1"/>
    </source>
</evidence>
<evidence type="ECO:0000313" key="3">
    <source>
        <dbReference type="Proteomes" id="UP000054324"/>
    </source>
</evidence>
<dbReference type="Proteomes" id="UP000054324">
    <property type="component" value="Unassembled WGS sequence"/>
</dbReference>